<dbReference type="CDD" id="cd00383">
    <property type="entry name" value="trans_reg_C"/>
    <property type="match status" value="1"/>
</dbReference>
<feature type="domain" description="OmpR/PhoB-type" evidence="9">
    <location>
        <begin position="125"/>
        <end position="222"/>
    </location>
</feature>
<dbReference type="Gene3D" id="1.10.10.10">
    <property type="entry name" value="Winged helix-like DNA-binding domain superfamily/Winged helix DNA-binding domain"/>
    <property type="match status" value="1"/>
</dbReference>
<dbReference type="InterPro" id="IPR036388">
    <property type="entry name" value="WH-like_DNA-bd_sf"/>
</dbReference>
<dbReference type="CDD" id="cd17574">
    <property type="entry name" value="REC_OmpR"/>
    <property type="match status" value="1"/>
</dbReference>
<dbReference type="PROSITE" id="PS50110">
    <property type="entry name" value="RESPONSE_REGULATORY"/>
    <property type="match status" value="1"/>
</dbReference>
<evidence type="ECO:0000256" key="4">
    <source>
        <dbReference type="ARBA" id="ARBA00023125"/>
    </source>
</evidence>
<evidence type="ECO:0000313" key="11">
    <source>
        <dbReference type="Proteomes" id="UP000652567"/>
    </source>
</evidence>
<dbReference type="Pfam" id="PF00486">
    <property type="entry name" value="Trans_reg_C"/>
    <property type="match status" value="1"/>
</dbReference>
<evidence type="ECO:0000256" key="2">
    <source>
        <dbReference type="ARBA" id="ARBA00023012"/>
    </source>
</evidence>
<dbReference type="EMBL" id="PRDL01000001">
    <property type="protein sequence ID" value="MBE8718133.1"/>
    <property type="molecule type" value="Genomic_DNA"/>
</dbReference>
<dbReference type="InterPro" id="IPR011006">
    <property type="entry name" value="CheY-like_superfamily"/>
</dbReference>
<dbReference type="GO" id="GO:0000976">
    <property type="term" value="F:transcription cis-regulatory region binding"/>
    <property type="evidence" value="ECO:0007669"/>
    <property type="project" value="TreeGrafter"/>
</dbReference>
<comment type="caution">
    <text evidence="10">The sequence shown here is derived from an EMBL/GenBank/DDBJ whole genome shotgun (WGS) entry which is preliminary data.</text>
</comment>
<dbReference type="AlphaFoldDB" id="A0A928V3K1"/>
<dbReference type="PANTHER" id="PTHR48111:SF22">
    <property type="entry name" value="REGULATOR OF RPOS"/>
    <property type="match status" value="1"/>
</dbReference>
<gene>
    <name evidence="10" type="ORF">C4F51_13145</name>
</gene>
<evidence type="ECO:0000256" key="7">
    <source>
        <dbReference type="PROSITE-ProRule" id="PRU01091"/>
    </source>
</evidence>
<dbReference type="InterPro" id="IPR039420">
    <property type="entry name" value="WalR-like"/>
</dbReference>
<evidence type="ECO:0000256" key="1">
    <source>
        <dbReference type="ARBA" id="ARBA00022553"/>
    </source>
</evidence>
<dbReference type="PROSITE" id="PS51755">
    <property type="entry name" value="OMPR_PHOB"/>
    <property type="match status" value="1"/>
</dbReference>
<keyword evidence="4 7" id="KW-0238">DNA-binding</keyword>
<evidence type="ECO:0000259" key="9">
    <source>
        <dbReference type="PROSITE" id="PS51755"/>
    </source>
</evidence>
<dbReference type="InterPro" id="IPR001867">
    <property type="entry name" value="OmpR/PhoB-type_DNA-bd"/>
</dbReference>
<dbReference type="GO" id="GO:0006355">
    <property type="term" value="P:regulation of DNA-templated transcription"/>
    <property type="evidence" value="ECO:0007669"/>
    <property type="project" value="InterPro"/>
</dbReference>
<sequence>MNVLIVEDSQQIMETLTDYLEMEGMTVDCAYHGQAALQLIQQSSYDVIIMDIMMPKLDGIGAVQQIRQQYLCQTPILFLTAKDTIQDKTAAFEAGGDDYLVKPFAMKELLLRLEALSKRGFRQDLTRLTLADIIFDTVTGKVTRGDELLKLSRIQLKILKLLMQKSPALVSKQYLLDEIWGDDEPPSDALRSHIYALRTAIDSGREEPLLETVHGQGYRLVS</sequence>
<evidence type="ECO:0000259" key="8">
    <source>
        <dbReference type="PROSITE" id="PS50110"/>
    </source>
</evidence>
<reference evidence="10" key="1">
    <citation type="submission" date="2018-07" db="EMBL/GenBank/DDBJ databases">
        <title>Genome assembly of strain Ka43.</title>
        <authorList>
            <person name="Kukolya J."/>
            <person name="Nagy I."/>
            <person name="Horvath B."/>
            <person name="Toth A."/>
        </authorList>
    </citation>
    <scope>NUCLEOTIDE SEQUENCE</scope>
    <source>
        <strain evidence="10">KB43</strain>
    </source>
</reference>
<evidence type="ECO:0000313" key="10">
    <source>
        <dbReference type="EMBL" id="MBE8718133.1"/>
    </source>
</evidence>
<dbReference type="GO" id="GO:0005829">
    <property type="term" value="C:cytosol"/>
    <property type="evidence" value="ECO:0007669"/>
    <property type="project" value="TreeGrafter"/>
</dbReference>
<dbReference type="FunFam" id="3.40.50.2300:FF:000001">
    <property type="entry name" value="DNA-binding response regulator PhoB"/>
    <property type="match status" value="1"/>
</dbReference>
<dbReference type="RefSeq" id="WP_193910452.1">
    <property type="nucleotide sequence ID" value="NZ_PRDL01000001.1"/>
</dbReference>
<dbReference type="SMART" id="SM00862">
    <property type="entry name" value="Trans_reg_C"/>
    <property type="match status" value="1"/>
</dbReference>
<keyword evidence="5" id="KW-0804">Transcription</keyword>
<keyword evidence="11" id="KW-1185">Reference proteome</keyword>
<proteinExistence type="predicted"/>
<dbReference type="GO" id="GO:0000156">
    <property type="term" value="F:phosphorelay response regulator activity"/>
    <property type="evidence" value="ECO:0007669"/>
    <property type="project" value="TreeGrafter"/>
</dbReference>
<dbReference type="Proteomes" id="UP000652567">
    <property type="component" value="Unassembled WGS sequence"/>
</dbReference>
<evidence type="ECO:0000256" key="6">
    <source>
        <dbReference type="PROSITE-ProRule" id="PRU00169"/>
    </source>
</evidence>
<organism evidence="10 11">
    <name type="scientific">Cellvibrio polysaccharolyticus</name>
    <dbReference type="NCBI Taxonomy" id="2082724"/>
    <lineage>
        <taxon>Bacteria</taxon>
        <taxon>Pseudomonadati</taxon>
        <taxon>Pseudomonadota</taxon>
        <taxon>Gammaproteobacteria</taxon>
        <taxon>Cellvibrionales</taxon>
        <taxon>Cellvibrionaceae</taxon>
        <taxon>Cellvibrio</taxon>
    </lineage>
</organism>
<evidence type="ECO:0000256" key="5">
    <source>
        <dbReference type="ARBA" id="ARBA00023163"/>
    </source>
</evidence>
<dbReference type="PANTHER" id="PTHR48111">
    <property type="entry name" value="REGULATOR OF RPOS"/>
    <property type="match status" value="1"/>
</dbReference>
<dbReference type="Gene3D" id="3.40.50.2300">
    <property type="match status" value="1"/>
</dbReference>
<feature type="DNA-binding region" description="OmpR/PhoB-type" evidence="7">
    <location>
        <begin position="125"/>
        <end position="222"/>
    </location>
</feature>
<dbReference type="SMART" id="SM00448">
    <property type="entry name" value="REC"/>
    <property type="match status" value="1"/>
</dbReference>
<dbReference type="Pfam" id="PF00072">
    <property type="entry name" value="Response_reg"/>
    <property type="match status" value="1"/>
</dbReference>
<feature type="modified residue" description="4-aspartylphosphate" evidence="6">
    <location>
        <position position="51"/>
    </location>
</feature>
<name>A0A928V3K1_9GAMM</name>
<dbReference type="SUPFAM" id="SSF52172">
    <property type="entry name" value="CheY-like"/>
    <property type="match status" value="1"/>
</dbReference>
<keyword evidence="2" id="KW-0902">Two-component regulatory system</keyword>
<evidence type="ECO:0000256" key="3">
    <source>
        <dbReference type="ARBA" id="ARBA00023015"/>
    </source>
</evidence>
<keyword evidence="1 6" id="KW-0597">Phosphoprotein</keyword>
<protein>
    <submittedName>
        <fullName evidence="10">DNA-binding response regulator</fullName>
    </submittedName>
</protein>
<dbReference type="GO" id="GO:0032993">
    <property type="term" value="C:protein-DNA complex"/>
    <property type="evidence" value="ECO:0007669"/>
    <property type="project" value="TreeGrafter"/>
</dbReference>
<feature type="domain" description="Response regulatory" evidence="8">
    <location>
        <begin position="2"/>
        <end position="117"/>
    </location>
</feature>
<dbReference type="InterPro" id="IPR001789">
    <property type="entry name" value="Sig_transdc_resp-reg_receiver"/>
</dbReference>
<keyword evidence="3" id="KW-0805">Transcription regulation</keyword>
<accession>A0A928V3K1</accession>